<evidence type="ECO:0000256" key="6">
    <source>
        <dbReference type="ARBA" id="ARBA00023015"/>
    </source>
</evidence>
<dbReference type="EMBL" id="FTMS01000014">
    <property type="protein sequence ID" value="SIQ74660.1"/>
    <property type="molecule type" value="Genomic_DNA"/>
</dbReference>
<keyword evidence="13" id="KW-1185">Reference proteome</keyword>
<evidence type="ECO:0000256" key="2">
    <source>
        <dbReference type="ARBA" id="ARBA00005040"/>
    </source>
</evidence>
<dbReference type="Pfam" id="PF02863">
    <property type="entry name" value="Arg_repressor_C"/>
    <property type="match status" value="1"/>
</dbReference>
<dbReference type="OrthoDB" id="9807089at2"/>
<gene>
    <name evidence="9" type="primary">argR</name>
    <name evidence="12" type="ORF">SAMN05920897_11435</name>
</gene>
<feature type="domain" description="Arginine repressor DNA-binding" evidence="10">
    <location>
        <begin position="3"/>
        <end position="68"/>
    </location>
</feature>
<dbReference type="PANTHER" id="PTHR34471">
    <property type="entry name" value="ARGININE REPRESSOR"/>
    <property type="match status" value="1"/>
</dbReference>
<dbReference type="InterPro" id="IPR020899">
    <property type="entry name" value="Arg_repress_C"/>
</dbReference>
<comment type="similarity">
    <text evidence="3 9">Belongs to the ArgR family.</text>
</comment>
<dbReference type="GO" id="GO:0051259">
    <property type="term" value="P:protein complex oligomerization"/>
    <property type="evidence" value="ECO:0007669"/>
    <property type="project" value="InterPro"/>
</dbReference>
<keyword evidence="9" id="KW-0028">Amino-acid biosynthesis</keyword>
<evidence type="ECO:0000259" key="10">
    <source>
        <dbReference type="Pfam" id="PF01316"/>
    </source>
</evidence>
<reference evidence="12 13" key="1">
    <citation type="submission" date="2017-01" db="EMBL/GenBank/DDBJ databases">
        <authorList>
            <person name="Mah S.A."/>
            <person name="Swanson W.J."/>
            <person name="Moy G.W."/>
            <person name="Vacquier V.D."/>
        </authorList>
    </citation>
    <scope>NUCLEOTIDE SEQUENCE [LARGE SCALE GENOMIC DNA]</scope>
    <source>
        <strain evidence="12 13">ASpG1</strain>
    </source>
</reference>
<dbReference type="PRINTS" id="PR01467">
    <property type="entry name" value="ARGREPRESSOR"/>
</dbReference>
<dbReference type="AlphaFoldDB" id="A0A1N6V9V0"/>
<evidence type="ECO:0000256" key="7">
    <source>
        <dbReference type="ARBA" id="ARBA00023125"/>
    </source>
</evidence>
<organism evidence="12 13">
    <name type="scientific">Alkalispirochaeta americana</name>
    <dbReference type="NCBI Taxonomy" id="159291"/>
    <lineage>
        <taxon>Bacteria</taxon>
        <taxon>Pseudomonadati</taxon>
        <taxon>Spirochaetota</taxon>
        <taxon>Spirochaetia</taxon>
        <taxon>Spirochaetales</taxon>
        <taxon>Spirochaetaceae</taxon>
        <taxon>Alkalispirochaeta</taxon>
    </lineage>
</organism>
<dbReference type="STRING" id="159291.SAMN05920897_11435"/>
<evidence type="ECO:0000256" key="4">
    <source>
        <dbReference type="ARBA" id="ARBA00021148"/>
    </source>
</evidence>
<dbReference type="Pfam" id="PF01316">
    <property type="entry name" value="Arg_repressor"/>
    <property type="match status" value="1"/>
</dbReference>
<dbReference type="GO" id="GO:0003677">
    <property type="term" value="F:DNA binding"/>
    <property type="evidence" value="ECO:0007669"/>
    <property type="project" value="UniProtKB-KW"/>
</dbReference>
<dbReference type="RefSeq" id="WP_076489340.1">
    <property type="nucleotide sequence ID" value="NZ_FTMS01000014.1"/>
</dbReference>
<dbReference type="SUPFAM" id="SSF46785">
    <property type="entry name" value="Winged helix' DNA-binding domain"/>
    <property type="match status" value="1"/>
</dbReference>
<evidence type="ECO:0000256" key="3">
    <source>
        <dbReference type="ARBA" id="ARBA00008316"/>
    </source>
</evidence>
<keyword evidence="9" id="KW-0055">Arginine biosynthesis</keyword>
<dbReference type="InterPro" id="IPR020900">
    <property type="entry name" value="Arg_repress_DNA-bd"/>
</dbReference>
<keyword evidence="6 9" id="KW-0805">Transcription regulation</keyword>
<dbReference type="HAMAP" id="MF_00173">
    <property type="entry name" value="Arg_repressor"/>
    <property type="match status" value="1"/>
</dbReference>
<dbReference type="SUPFAM" id="SSF55252">
    <property type="entry name" value="C-terminal domain of arginine repressor"/>
    <property type="match status" value="1"/>
</dbReference>
<evidence type="ECO:0000313" key="12">
    <source>
        <dbReference type="EMBL" id="SIQ74660.1"/>
    </source>
</evidence>
<dbReference type="Gene3D" id="1.10.10.10">
    <property type="entry name" value="Winged helix-like DNA-binding domain superfamily/Winged helix DNA-binding domain"/>
    <property type="match status" value="1"/>
</dbReference>
<comment type="function">
    <text evidence="9">Regulates arginine biosynthesis genes.</text>
</comment>
<evidence type="ECO:0000259" key="11">
    <source>
        <dbReference type="Pfam" id="PF02863"/>
    </source>
</evidence>
<dbReference type="GO" id="GO:0005737">
    <property type="term" value="C:cytoplasm"/>
    <property type="evidence" value="ECO:0007669"/>
    <property type="project" value="UniProtKB-SubCell"/>
</dbReference>
<evidence type="ECO:0000313" key="13">
    <source>
        <dbReference type="Proteomes" id="UP000186400"/>
    </source>
</evidence>
<evidence type="ECO:0000256" key="8">
    <source>
        <dbReference type="ARBA" id="ARBA00023163"/>
    </source>
</evidence>
<dbReference type="Gene3D" id="3.30.1360.40">
    <property type="match status" value="1"/>
</dbReference>
<evidence type="ECO:0000256" key="9">
    <source>
        <dbReference type="HAMAP-Rule" id="MF_00173"/>
    </source>
</evidence>
<keyword evidence="7 9" id="KW-0238">DNA-binding</keyword>
<feature type="domain" description="Arginine repressor C-terminal" evidence="11">
    <location>
        <begin position="84"/>
        <end position="148"/>
    </location>
</feature>
<keyword evidence="5 9" id="KW-0963">Cytoplasm</keyword>
<dbReference type="PANTHER" id="PTHR34471:SF1">
    <property type="entry name" value="ARGININE REPRESSOR"/>
    <property type="match status" value="1"/>
</dbReference>
<dbReference type="GO" id="GO:1900079">
    <property type="term" value="P:regulation of arginine biosynthetic process"/>
    <property type="evidence" value="ECO:0007669"/>
    <property type="project" value="UniProtKB-UniRule"/>
</dbReference>
<protein>
    <recommendedName>
        <fullName evidence="4 9">Arginine repressor</fullName>
    </recommendedName>
</protein>
<dbReference type="InterPro" id="IPR001669">
    <property type="entry name" value="Arg_repress"/>
</dbReference>
<evidence type="ECO:0000256" key="5">
    <source>
        <dbReference type="ARBA" id="ARBA00022490"/>
    </source>
</evidence>
<comment type="pathway">
    <text evidence="2 9">Amino-acid biosynthesis; L-arginine biosynthesis [regulation].</text>
</comment>
<accession>A0A1N6V9V0</accession>
<dbReference type="Proteomes" id="UP000186400">
    <property type="component" value="Unassembled WGS sequence"/>
</dbReference>
<dbReference type="InterPro" id="IPR036251">
    <property type="entry name" value="Arg_repress_C_sf"/>
</dbReference>
<proteinExistence type="inferred from homology"/>
<dbReference type="GO" id="GO:0034618">
    <property type="term" value="F:arginine binding"/>
    <property type="evidence" value="ECO:0007669"/>
    <property type="project" value="InterPro"/>
</dbReference>
<dbReference type="GO" id="GO:0006526">
    <property type="term" value="P:L-arginine biosynthetic process"/>
    <property type="evidence" value="ECO:0007669"/>
    <property type="project" value="UniProtKB-UniPathway"/>
</dbReference>
<dbReference type="GO" id="GO:0003700">
    <property type="term" value="F:DNA-binding transcription factor activity"/>
    <property type="evidence" value="ECO:0007669"/>
    <property type="project" value="UniProtKB-UniRule"/>
</dbReference>
<keyword evidence="9" id="KW-0678">Repressor</keyword>
<dbReference type="UniPathway" id="UPA00068"/>
<evidence type="ECO:0000256" key="1">
    <source>
        <dbReference type="ARBA" id="ARBA00004496"/>
    </source>
</evidence>
<dbReference type="InterPro" id="IPR036390">
    <property type="entry name" value="WH_DNA-bd_sf"/>
</dbReference>
<name>A0A1N6V9V0_9SPIO</name>
<comment type="subcellular location">
    <subcellularLocation>
        <location evidence="1 9">Cytoplasm</location>
    </subcellularLocation>
</comment>
<keyword evidence="8 9" id="KW-0804">Transcription</keyword>
<dbReference type="InterPro" id="IPR036388">
    <property type="entry name" value="WH-like_DNA-bd_sf"/>
</dbReference>
<sequence>MRERQQRLRVVKKIIRSHRIESQEQLLHLLAQKGFSVTQATLSRDLKLLKVGKQARGTSGSYYTLPSEELRREQHRSYVEDFARGYISLNFSGSLAIIRTLNGHANSVAIALENLDIEPLLGTVAGDDTVFVALKNDTSEDDFIENLRERFPEFEE</sequence>